<sequence>MRSPCPTVESRPCSQQLEKAHVQQRRTGANRILEKSLHCQKKCKFQKEDDEHERELDLQNFTIGKTTPTPRPEDMASPLTCRPDKKKKGGNKEAGKNEREKETKGEGRGGMSETVSPTKMSLEEMKDLHLEEKYLQPETKEVNGILMTKMISDNWDKIWNFQAKPNDLLIATYAKAGTTWTQEIVDMIQNDGDLQKCQRASTFDRHPFIEWTLPPPLNSGLDLANKMPSPRTLKTHLPVQMLPPSFWKENAKIIYVARNAKDCLVSYYHFSRMNKMVPDPGSWEEYVENFKAGKVLWGSWYDHVKGWWHAKDQHRILYLFYEDMKEDPRREIQKILKFLEKEVSEEVLDKIIHHTSFEVMKENPMANYTTLPTSIMDHSISPFMRRGTAVSSPDPMALTTAGTQPSLGEVAGIPLPATTVDNWHQIQGFEAQSDDLLICTYPKSGTTWIQEIVDLIEQSGDVDKCQRAAIQHRHPFLEWARPPQPSGVEKARAMPRPRVLRTHLPAQLLPPSFWESNCKFLYVARNVKDCLVSYYHFQRMNRTLPDPGTWDQYFETFISGKVAWGSWFEHVRGWWELRNNVRMLFLFYEDIKRDPKQEIQKVMKLMEKNLDGAVLDTIVQETTFEKMKANPMTNRSTAPKTILDQSISPFMRKGSSKHQGQPPGMLPQCPVVSILLALGVQSEIIYVSRNAKDTMVSYSHFQRMNKRLPDPGTWEEYFESFLFGKGSSFQDHYLPVTCSDFLGKELGSQLERTSEEESEKDPKCEIRKVMEFLGTNLKEEVLDKIVYNTSFVIMKNSPMTNHRNDAKMNHQLSPFMRKGDVYLPRLPPDSRQLF</sequence>
<name>A0ACB9VC64_9CETA</name>
<proteinExistence type="predicted"/>
<keyword evidence="2" id="KW-1185">Reference proteome</keyword>
<reference evidence="1" key="1">
    <citation type="submission" date="2022-03" db="EMBL/GenBank/DDBJ databases">
        <title>Genomic analyses of argali, domestic sheep and their hybrids provide insights into chromosomal evolution, heterosis and genetic basis of agronomic traits.</title>
        <authorList>
            <person name="Li M."/>
        </authorList>
    </citation>
    <scope>NUCLEOTIDE SEQUENCE</scope>
    <source>
        <strain evidence="1">F1 hybrid</strain>
    </source>
</reference>
<evidence type="ECO:0000313" key="1">
    <source>
        <dbReference type="EMBL" id="KAI4587257.1"/>
    </source>
</evidence>
<dbReference type="Proteomes" id="UP001057279">
    <property type="component" value="Linkage Group LG03"/>
</dbReference>
<dbReference type="EMBL" id="CM043028">
    <property type="protein sequence ID" value="KAI4587257.1"/>
    <property type="molecule type" value="Genomic_DNA"/>
</dbReference>
<accession>A0ACB9VC64</accession>
<protein>
    <submittedName>
        <fullName evidence="1">Uncharacterized protein</fullName>
    </submittedName>
</protein>
<gene>
    <name evidence="1" type="ORF">MJG53_005044</name>
</gene>
<evidence type="ECO:0000313" key="2">
    <source>
        <dbReference type="Proteomes" id="UP001057279"/>
    </source>
</evidence>
<organism evidence="1 2">
    <name type="scientific">Ovis ammon polii x Ovis aries</name>
    <dbReference type="NCBI Taxonomy" id="2918886"/>
    <lineage>
        <taxon>Eukaryota</taxon>
        <taxon>Metazoa</taxon>
        <taxon>Chordata</taxon>
        <taxon>Craniata</taxon>
        <taxon>Vertebrata</taxon>
        <taxon>Euteleostomi</taxon>
        <taxon>Mammalia</taxon>
        <taxon>Eutheria</taxon>
        <taxon>Laurasiatheria</taxon>
        <taxon>Artiodactyla</taxon>
        <taxon>Ruminantia</taxon>
        <taxon>Pecora</taxon>
        <taxon>Bovidae</taxon>
        <taxon>Caprinae</taxon>
        <taxon>Ovis</taxon>
    </lineage>
</organism>
<comment type="caution">
    <text evidence="1">The sequence shown here is derived from an EMBL/GenBank/DDBJ whole genome shotgun (WGS) entry which is preliminary data.</text>
</comment>